<dbReference type="Proteomes" id="UP000314294">
    <property type="component" value="Unassembled WGS sequence"/>
</dbReference>
<name>A0A4Z2I3M3_9TELE</name>
<reference evidence="2 3" key="1">
    <citation type="submission" date="2019-03" db="EMBL/GenBank/DDBJ databases">
        <title>First draft genome of Liparis tanakae, snailfish: a comprehensive survey of snailfish specific genes.</title>
        <authorList>
            <person name="Kim W."/>
            <person name="Song I."/>
            <person name="Jeong J.-H."/>
            <person name="Kim D."/>
            <person name="Kim S."/>
            <person name="Ryu S."/>
            <person name="Song J.Y."/>
            <person name="Lee S.K."/>
        </authorList>
    </citation>
    <scope>NUCLEOTIDE SEQUENCE [LARGE SCALE GENOMIC DNA]</scope>
    <source>
        <tissue evidence="2">Muscle</tissue>
    </source>
</reference>
<sequence length="159" mass="17373">MANIAGTTPPEGRSRSTGRCMPAYTPPSDALTQCLASHLQLETLGRGLDGRSSFDVIEHVEDLTLLDNFIAHPPSAAPERCGFAFRLSPHRASTTTRVARNATVKHSQVFQPEAHTANTRSSFESGKITATKEPHSGEERAGGGGDEKENRWKEREKKY</sequence>
<protein>
    <submittedName>
        <fullName evidence="2">Uncharacterized protein</fullName>
    </submittedName>
</protein>
<organism evidence="2 3">
    <name type="scientific">Liparis tanakae</name>
    <name type="common">Tanaka's snailfish</name>
    <dbReference type="NCBI Taxonomy" id="230148"/>
    <lineage>
        <taxon>Eukaryota</taxon>
        <taxon>Metazoa</taxon>
        <taxon>Chordata</taxon>
        <taxon>Craniata</taxon>
        <taxon>Vertebrata</taxon>
        <taxon>Euteleostomi</taxon>
        <taxon>Actinopterygii</taxon>
        <taxon>Neopterygii</taxon>
        <taxon>Teleostei</taxon>
        <taxon>Neoteleostei</taxon>
        <taxon>Acanthomorphata</taxon>
        <taxon>Eupercaria</taxon>
        <taxon>Perciformes</taxon>
        <taxon>Cottioidei</taxon>
        <taxon>Cottales</taxon>
        <taxon>Liparidae</taxon>
        <taxon>Liparis</taxon>
    </lineage>
</organism>
<evidence type="ECO:0000313" key="2">
    <source>
        <dbReference type="EMBL" id="TNN71872.1"/>
    </source>
</evidence>
<accession>A0A4Z2I3M3</accession>
<proteinExistence type="predicted"/>
<keyword evidence="3" id="KW-1185">Reference proteome</keyword>
<evidence type="ECO:0000256" key="1">
    <source>
        <dbReference type="SAM" id="MobiDB-lite"/>
    </source>
</evidence>
<feature type="region of interest" description="Disordered" evidence="1">
    <location>
        <begin position="108"/>
        <end position="159"/>
    </location>
</feature>
<feature type="compositionally biased region" description="Basic and acidic residues" evidence="1">
    <location>
        <begin position="130"/>
        <end position="159"/>
    </location>
</feature>
<dbReference type="EMBL" id="SRLO01000144">
    <property type="protein sequence ID" value="TNN71872.1"/>
    <property type="molecule type" value="Genomic_DNA"/>
</dbReference>
<feature type="region of interest" description="Disordered" evidence="1">
    <location>
        <begin position="1"/>
        <end position="21"/>
    </location>
</feature>
<comment type="caution">
    <text evidence="2">The sequence shown here is derived from an EMBL/GenBank/DDBJ whole genome shotgun (WGS) entry which is preliminary data.</text>
</comment>
<gene>
    <name evidence="2" type="ORF">EYF80_017879</name>
</gene>
<evidence type="ECO:0000313" key="3">
    <source>
        <dbReference type="Proteomes" id="UP000314294"/>
    </source>
</evidence>
<dbReference type="AlphaFoldDB" id="A0A4Z2I3M3"/>
<feature type="compositionally biased region" description="Polar residues" evidence="1">
    <location>
        <begin position="108"/>
        <end position="124"/>
    </location>
</feature>